<accession>A0A0F9H6Z3</accession>
<reference evidence="2" key="1">
    <citation type="journal article" date="2015" name="Nature">
        <title>Complex archaea that bridge the gap between prokaryotes and eukaryotes.</title>
        <authorList>
            <person name="Spang A."/>
            <person name="Saw J.H."/>
            <person name="Jorgensen S.L."/>
            <person name="Zaremba-Niedzwiedzka K."/>
            <person name="Martijn J."/>
            <person name="Lind A.E."/>
            <person name="van Eijk R."/>
            <person name="Schleper C."/>
            <person name="Guy L."/>
            <person name="Ettema T.J."/>
        </authorList>
    </citation>
    <scope>NUCLEOTIDE SEQUENCE</scope>
</reference>
<dbReference type="InterPro" id="IPR029063">
    <property type="entry name" value="SAM-dependent_MTases_sf"/>
</dbReference>
<organism evidence="2">
    <name type="scientific">marine sediment metagenome</name>
    <dbReference type="NCBI Taxonomy" id="412755"/>
    <lineage>
        <taxon>unclassified sequences</taxon>
        <taxon>metagenomes</taxon>
        <taxon>ecological metagenomes</taxon>
    </lineage>
</organism>
<dbReference type="CDD" id="cd02440">
    <property type="entry name" value="AdoMet_MTases"/>
    <property type="match status" value="1"/>
</dbReference>
<evidence type="ECO:0000313" key="2">
    <source>
        <dbReference type="EMBL" id="KKL71047.1"/>
    </source>
</evidence>
<dbReference type="GO" id="GO:0008757">
    <property type="term" value="F:S-adenosylmethionine-dependent methyltransferase activity"/>
    <property type="evidence" value="ECO:0007669"/>
    <property type="project" value="InterPro"/>
</dbReference>
<name>A0A0F9H6Z3_9ZZZZ</name>
<dbReference type="InterPro" id="IPR013216">
    <property type="entry name" value="Methyltransf_11"/>
</dbReference>
<dbReference type="AlphaFoldDB" id="A0A0F9H6Z3"/>
<feature type="domain" description="Methyltransferase type 11" evidence="1">
    <location>
        <begin position="142"/>
        <end position="199"/>
    </location>
</feature>
<comment type="caution">
    <text evidence="2">The sequence shown here is derived from an EMBL/GenBank/DDBJ whole genome shotgun (WGS) entry which is preliminary data.</text>
</comment>
<evidence type="ECO:0000259" key="1">
    <source>
        <dbReference type="Pfam" id="PF08241"/>
    </source>
</evidence>
<dbReference type="EMBL" id="LAZR01025708">
    <property type="protein sequence ID" value="KKL71047.1"/>
    <property type="molecule type" value="Genomic_DNA"/>
</dbReference>
<feature type="non-terminal residue" evidence="2">
    <location>
        <position position="242"/>
    </location>
</feature>
<dbReference type="Pfam" id="PF08241">
    <property type="entry name" value="Methyltransf_11"/>
    <property type="match status" value="1"/>
</dbReference>
<proteinExistence type="predicted"/>
<dbReference type="SUPFAM" id="SSF53335">
    <property type="entry name" value="S-adenosyl-L-methionine-dependent methyltransferases"/>
    <property type="match status" value="1"/>
</dbReference>
<dbReference type="Gene3D" id="3.40.50.150">
    <property type="entry name" value="Vaccinia Virus protein VP39"/>
    <property type="match status" value="1"/>
</dbReference>
<gene>
    <name evidence="2" type="ORF">LCGC14_2098840</name>
</gene>
<sequence>MLEKLYYKKIFMHFRRILLKYDYFIDFIFKYNVIYKNYLKLLGYNFSPNLSHKIPWNNTTLKKREDLRLCNHIIQKSKLNFHPQLVLAKNWDNLIALNIILQNSTKSSLILDAGGERDSLILHWLYQFGYKNLKAINLVFNKKKTYGKIEFIPGDLTKTPFQNEFFDIVICLSVIEHGVDDDKYFKEMNRILKIGGILITSTDYWEKEISTKSSLAFNSPIFVYNRRTIENSLKKAYNRGLR</sequence>
<protein>
    <recommendedName>
        <fullName evidence="1">Methyltransferase type 11 domain-containing protein</fullName>
    </recommendedName>
</protein>